<organism evidence="3 4">
    <name type="scientific">Golovinomyces cichoracearum</name>
    <dbReference type="NCBI Taxonomy" id="62708"/>
    <lineage>
        <taxon>Eukaryota</taxon>
        <taxon>Fungi</taxon>
        <taxon>Dikarya</taxon>
        <taxon>Ascomycota</taxon>
        <taxon>Pezizomycotina</taxon>
        <taxon>Leotiomycetes</taxon>
        <taxon>Erysiphales</taxon>
        <taxon>Erysiphaceae</taxon>
        <taxon>Golovinomyces</taxon>
    </lineage>
</organism>
<evidence type="ECO:0000259" key="2">
    <source>
        <dbReference type="PROSITE" id="PS50994"/>
    </source>
</evidence>
<dbReference type="GO" id="GO:0015074">
    <property type="term" value="P:DNA integration"/>
    <property type="evidence" value="ECO:0007669"/>
    <property type="project" value="InterPro"/>
</dbReference>
<comment type="caution">
    <text evidence="3">The sequence shown here is derived from an EMBL/GenBank/DDBJ whole genome shotgun (WGS) entry which is preliminary data.</text>
</comment>
<protein>
    <submittedName>
        <fullName evidence="3">Putative tkp3 protein</fullName>
    </submittedName>
</protein>
<dbReference type="Gene3D" id="3.30.420.10">
    <property type="entry name" value="Ribonuclease H-like superfamily/Ribonuclease H"/>
    <property type="match status" value="1"/>
</dbReference>
<dbReference type="PROSITE" id="PS50994">
    <property type="entry name" value="INTEGRASE"/>
    <property type="match status" value="1"/>
</dbReference>
<sequence>MQRFADIFEHFDPKIVYRRGKTNTLADWLSRPMTKSLLTYPSLSYDPIKDAIHENSSQNKNTKSTVDPDCLHVLDIQLIGEHLSTNFELTSNLDKKWVHKHFAFHDEELFRVKNNLFFQVCHYDDMLDTLTKLHIKYGHCSIGVLLQYANRQFWHPHLILIAQETITICSHCQLMKKPINIHAQGTLRPIPTPERFSRWGMDHTGPVFHNGVKSELCTAVEYATSIGTAQLTQTPTAISALKLATHIYNPCGKMKKFIVNNGKAFTGKEFNDWLGEHEVVKKPIKPYRPQSNGKCEGFNSKKNFL</sequence>
<dbReference type="PANTHER" id="PTHR37984:SF5">
    <property type="entry name" value="PROTEIN NYNRIN-LIKE"/>
    <property type="match status" value="1"/>
</dbReference>
<dbReference type="InterPro" id="IPR001584">
    <property type="entry name" value="Integrase_cat-core"/>
</dbReference>
<evidence type="ECO:0000313" key="4">
    <source>
        <dbReference type="Proteomes" id="UP000285326"/>
    </source>
</evidence>
<dbReference type="InterPro" id="IPR012337">
    <property type="entry name" value="RNaseH-like_sf"/>
</dbReference>
<accession>A0A420IP35</accession>
<dbReference type="InterPro" id="IPR036397">
    <property type="entry name" value="RNaseH_sf"/>
</dbReference>
<dbReference type="GO" id="GO:0005634">
    <property type="term" value="C:nucleus"/>
    <property type="evidence" value="ECO:0007669"/>
    <property type="project" value="UniProtKB-ARBA"/>
</dbReference>
<feature type="domain" description="Integrase catalytic" evidence="2">
    <location>
        <begin position="189"/>
        <end position="305"/>
    </location>
</feature>
<dbReference type="SUPFAM" id="SSF53098">
    <property type="entry name" value="Ribonuclease H-like"/>
    <property type="match status" value="1"/>
</dbReference>
<gene>
    <name evidence="3" type="ORF">GcM1_228040</name>
</gene>
<dbReference type="InterPro" id="IPR050951">
    <property type="entry name" value="Retrovirus_Pol_polyprotein"/>
</dbReference>
<keyword evidence="1" id="KW-0694">RNA-binding</keyword>
<reference evidence="3 4" key="1">
    <citation type="journal article" date="2018" name="BMC Genomics">
        <title>Comparative genome analyses reveal sequence features reflecting distinct modes of host-adaptation between dicot and monocot powdery mildew.</title>
        <authorList>
            <person name="Wu Y."/>
            <person name="Ma X."/>
            <person name="Pan Z."/>
            <person name="Kale S.D."/>
            <person name="Song Y."/>
            <person name="King H."/>
            <person name="Zhang Q."/>
            <person name="Presley C."/>
            <person name="Deng X."/>
            <person name="Wei C.I."/>
            <person name="Xiao S."/>
        </authorList>
    </citation>
    <scope>NUCLEOTIDE SEQUENCE [LARGE SCALE GENOMIC DNA]</scope>
    <source>
        <strain evidence="3">UMSG1</strain>
    </source>
</reference>
<evidence type="ECO:0000313" key="3">
    <source>
        <dbReference type="EMBL" id="RKF76283.1"/>
    </source>
</evidence>
<evidence type="ECO:0000256" key="1">
    <source>
        <dbReference type="ARBA" id="ARBA00022884"/>
    </source>
</evidence>
<dbReference type="EMBL" id="MCBS01022852">
    <property type="protein sequence ID" value="RKF76283.1"/>
    <property type="molecule type" value="Genomic_DNA"/>
</dbReference>
<dbReference type="GO" id="GO:0003723">
    <property type="term" value="F:RNA binding"/>
    <property type="evidence" value="ECO:0007669"/>
    <property type="project" value="UniProtKB-KW"/>
</dbReference>
<name>A0A420IP35_9PEZI</name>
<dbReference type="PANTHER" id="PTHR37984">
    <property type="entry name" value="PROTEIN CBG26694"/>
    <property type="match status" value="1"/>
</dbReference>
<dbReference type="AlphaFoldDB" id="A0A420IP35"/>
<dbReference type="Proteomes" id="UP000285326">
    <property type="component" value="Unassembled WGS sequence"/>
</dbReference>
<proteinExistence type="predicted"/>